<name>R4XDL4_TAPDE</name>
<dbReference type="Proteomes" id="UP000013776">
    <property type="component" value="Unassembled WGS sequence"/>
</dbReference>
<protein>
    <recommendedName>
        <fullName evidence="9">DUF1772 family protein</fullName>
    </recommendedName>
</protein>
<accession>R4XDL4</accession>
<comment type="caution">
    <text evidence="7">The sequence shown here is derived from an EMBL/GenBank/DDBJ whole genome shotgun (WGS) entry which is preliminary data.</text>
</comment>
<feature type="transmembrane region" description="Helical" evidence="6">
    <location>
        <begin position="16"/>
        <end position="36"/>
    </location>
</feature>
<evidence type="ECO:0000256" key="1">
    <source>
        <dbReference type="ARBA" id="ARBA00004141"/>
    </source>
</evidence>
<proteinExistence type="inferred from homology"/>
<evidence type="ECO:0000256" key="4">
    <source>
        <dbReference type="ARBA" id="ARBA00023136"/>
    </source>
</evidence>
<organism evidence="7 8">
    <name type="scientific">Taphrina deformans (strain PYCC 5710 / ATCC 11124 / CBS 356.35 / IMI 108563 / JCM 9778 / NBRC 8474)</name>
    <name type="common">Peach leaf curl fungus</name>
    <name type="synonym">Lalaria deformans</name>
    <dbReference type="NCBI Taxonomy" id="1097556"/>
    <lineage>
        <taxon>Eukaryota</taxon>
        <taxon>Fungi</taxon>
        <taxon>Dikarya</taxon>
        <taxon>Ascomycota</taxon>
        <taxon>Taphrinomycotina</taxon>
        <taxon>Taphrinomycetes</taxon>
        <taxon>Taphrinales</taxon>
        <taxon>Taphrinaceae</taxon>
        <taxon>Taphrina</taxon>
    </lineage>
</organism>
<gene>
    <name evidence="7" type="ORF">TAPDE_001204</name>
</gene>
<keyword evidence="8" id="KW-1185">Reference proteome</keyword>
<keyword evidence="2 6" id="KW-0812">Transmembrane</keyword>
<feature type="transmembrane region" description="Helical" evidence="6">
    <location>
        <begin position="141"/>
        <end position="160"/>
    </location>
</feature>
<dbReference type="AlphaFoldDB" id="R4XDL4"/>
<comment type="subcellular location">
    <subcellularLocation>
        <location evidence="1">Membrane</location>
        <topology evidence="1">Multi-pass membrane protein</topology>
    </subcellularLocation>
</comment>
<evidence type="ECO:0000256" key="5">
    <source>
        <dbReference type="ARBA" id="ARBA00038013"/>
    </source>
</evidence>
<comment type="similarity">
    <text evidence="5">Belongs to the ATG33 family.</text>
</comment>
<dbReference type="InterPro" id="IPR051668">
    <property type="entry name" value="ATG33"/>
</dbReference>
<evidence type="ECO:0000313" key="8">
    <source>
        <dbReference type="Proteomes" id="UP000013776"/>
    </source>
</evidence>
<dbReference type="EMBL" id="CAHR02000039">
    <property type="protein sequence ID" value="CCG81434.1"/>
    <property type="molecule type" value="Genomic_DNA"/>
</dbReference>
<evidence type="ECO:0000313" key="7">
    <source>
        <dbReference type="EMBL" id="CCG81434.1"/>
    </source>
</evidence>
<dbReference type="VEuPathDB" id="FungiDB:TAPDE_001204"/>
<keyword evidence="4 6" id="KW-0472">Membrane</keyword>
<dbReference type="GO" id="GO:0000422">
    <property type="term" value="P:autophagy of mitochondrion"/>
    <property type="evidence" value="ECO:0007669"/>
    <property type="project" value="TreeGrafter"/>
</dbReference>
<dbReference type="GO" id="GO:0016236">
    <property type="term" value="P:macroautophagy"/>
    <property type="evidence" value="ECO:0007669"/>
    <property type="project" value="TreeGrafter"/>
</dbReference>
<sequence length="163" mass="16478">MSQPIITTTTISSIKIISTCGLGLLAGFTLASPVLITPTLDALSSKSTASVLSTAQGKSWRAVSGCAALVSAMMGLSFMGGATAGGRHPYLMYVMAGSAAAGLAAEVLVQGEVRGIKGLVEQDGNGEAVVRGFVRLRRAGALVAGLFTAAFVVSVVGNYGDFY</sequence>
<keyword evidence="3 6" id="KW-1133">Transmembrane helix</keyword>
<evidence type="ECO:0008006" key="9">
    <source>
        <dbReference type="Google" id="ProtNLM"/>
    </source>
</evidence>
<evidence type="ECO:0000256" key="3">
    <source>
        <dbReference type="ARBA" id="ARBA00022989"/>
    </source>
</evidence>
<evidence type="ECO:0000256" key="6">
    <source>
        <dbReference type="SAM" id="Phobius"/>
    </source>
</evidence>
<dbReference type="PANTHER" id="PTHR37278:SF1">
    <property type="entry name" value="AUTOPHAGY-RELATED PROTEIN 33-RELATED"/>
    <property type="match status" value="1"/>
</dbReference>
<dbReference type="GO" id="GO:0005741">
    <property type="term" value="C:mitochondrial outer membrane"/>
    <property type="evidence" value="ECO:0007669"/>
    <property type="project" value="TreeGrafter"/>
</dbReference>
<dbReference type="PANTHER" id="PTHR37278">
    <property type="entry name" value="AUTOPHAGY-RELATED PROTEIN 33-RELATED"/>
    <property type="match status" value="1"/>
</dbReference>
<feature type="transmembrane region" description="Helical" evidence="6">
    <location>
        <begin position="62"/>
        <end position="84"/>
    </location>
</feature>
<reference evidence="7 8" key="1">
    <citation type="journal article" date="2013" name="MBio">
        <title>Genome sequencing of the plant pathogen Taphrina deformans, the causal agent of peach leaf curl.</title>
        <authorList>
            <person name="Cisse O.H."/>
            <person name="Almeida J.M.G.C.F."/>
            <person name="Fonseca A."/>
            <person name="Kumar A.A."/>
            <person name="Salojaervi J."/>
            <person name="Overmyer K."/>
            <person name="Hauser P.M."/>
            <person name="Pagni M."/>
        </authorList>
    </citation>
    <scope>NUCLEOTIDE SEQUENCE [LARGE SCALE GENOMIC DNA]</scope>
    <source>
        <strain evidence="8">PYCC 5710 / ATCC 11124 / CBS 356.35 / IMI 108563 / JCM 9778 / NBRC 8474</strain>
    </source>
</reference>
<evidence type="ECO:0000256" key="2">
    <source>
        <dbReference type="ARBA" id="ARBA00022692"/>
    </source>
</evidence>